<comment type="caution">
    <text evidence="2">The sequence shown here is derived from an EMBL/GenBank/DDBJ whole genome shotgun (WGS) entry which is preliminary data.</text>
</comment>
<gene>
    <name evidence="2" type="ORF">HPB48_007200</name>
</gene>
<accession>A0A9J6FTE1</accession>
<evidence type="ECO:0000313" key="2">
    <source>
        <dbReference type="EMBL" id="KAH9369422.1"/>
    </source>
</evidence>
<feature type="region of interest" description="Disordered" evidence="1">
    <location>
        <begin position="64"/>
        <end position="83"/>
    </location>
</feature>
<feature type="compositionally biased region" description="Basic residues" evidence="1">
    <location>
        <begin position="40"/>
        <end position="50"/>
    </location>
</feature>
<protein>
    <submittedName>
        <fullName evidence="2">Uncharacterized protein</fullName>
    </submittedName>
</protein>
<dbReference type="EMBL" id="JABSTR010000005">
    <property type="protein sequence ID" value="KAH9369422.1"/>
    <property type="molecule type" value="Genomic_DNA"/>
</dbReference>
<reference evidence="2 3" key="1">
    <citation type="journal article" date="2020" name="Cell">
        <title>Large-Scale Comparative Analyses of Tick Genomes Elucidate Their Genetic Diversity and Vector Capacities.</title>
        <authorList>
            <consortium name="Tick Genome and Microbiome Consortium (TIGMIC)"/>
            <person name="Jia N."/>
            <person name="Wang J."/>
            <person name="Shi W."/>
            <person name="Du L."/>
            <person name="Sun Y."/>
            <person name="Zhan W."/>
            <person name="Jiang J.F."/>
            <person name="Wang Q."/>
            <person name="Zhang B."/>
            <person name="Ji P."/>
            <person name="Bell-Sakyi L."/>
            <person name="Cui X.M."/>
            <person name="Yuan T.T."/>
            <person name="Jiang B.G."/>
            <person name="Yang W.F."/>
            <person name="Lam T.T."/>
            <person name="Chang Q.C."/>
            <person name="Ding S.J."/>
            <person name="Wang X.J."/>
            <person name="Zhu J.G."/>
            <person name="Ruan X.D."/>
            <person name="Zhao L."/>
            <person name="Wei J.T."/>
            <person name="Ye R.Z."/>
            <person name="Que T.C."/>
            <person name="Du C.H."/>
            <person name="Zhou Y.H."/>
            <person name="Cheng J.X."/>
            <person name="Dai P.F."/>
            <person name="Guo W.B."/>
            <person name="Han X.H."/>
            <person name="Huang E.J."/>
            <person name="Li L.F."/>
            <person name="Wei W."/>
            <person name="Gao Y.C."/>
            <person name="Liu J.Z."/>
            <person name="Shao H.Z."/>
            <person name="Wang X."/>
            <person name="Wang C.C."/>
            <person name="Yang T.C."/>
            <person name="Huo Q.B."/>
            <person name="Li W."/>
            <person name="Chen H.Y."/>
            <person name="Chen S.E."/>
            <person name="Zhou L.G."/>
            <person name="Ni X.B."/>
            <person name="Tian J.H."/>
            <person name="Sheng Y."/>
            <person name="Liu T."/>
            <person name="Pan Y.S."/>
            <person name="Xia L.Y."/>
            <person name="Li J."/>
            <person name="Zhao F."/>
            <person name="Cao W.C."/>
        </authorList>
    </citation>
    <scope>NUCLEOTIDE SEQUENCE [LARGE SCALE GENOMIC DNA]</scope>
    <source>
        <strain evidence="2">HaeL-2018</strain>
    </source>
</reference>
<feature type="region of interest" description="Disordered" evidence="1">
    <location>
        <begin position="95"/>
        <end position="127"/>
    </location>
</feature>
<proteinExistence type="predicted"/>
<sequence>MLVFPAPAQFAGLVRRSREALISNEHGEDETMGCSPARWGPRHASGRGRGLKITLPADTLQREFAEEEEEEEGGGGPSRRRLCNSCNDLGLLPATPLVVAQPSPRTGPFKNDDKDNARAPISAIKND</sequence>
<keyword evidence="3" id="KW-1185">Reference proteome</keyword>
<name>A0A9J6FTE1_HAELO</name>
<dbReference type="VEuPathDB" id="VectorBase:HLOH_052670"/>
<evidence type="ECO:0000313" key="3">
    <source>
        <dbReference type="Proteomes" id="UP000821853"/>
    </source>
</evidence>
<feature type="region of interest" description="Disordered" evidence="1">
    <location>
        <begin position="24"/>
        <end position="50"/>
    </location>
</feature>
<evidence type="ECO:0000256" key="1">
    <source>
        <dbReference type="SAM" id="MobiDB-lite"/>
    </source>
</evidence>
<organism evidence="2 3">
    <name type="scientific">Haemaphysalis longicornis</name>
    <name type="common">Bush tick</name>
    <dbReference type="NCBI Taxonomy" id="44386"/>
    <lineage>
        <taxon>Eukaryota</taxon>
        <taxon>Metazoa</taxon>
        <taxon>Ecdysozoa</taxon>
        <taxon>Arthropoda</taxon>
        <taxon>Chelicerata</taxon>
        <taxon>Arachnida</taxon>
        <taxon>Acari</taxon>
        <taxon>Parasitiformes</taxon>
        <taxon>Ixodida</taxon>
        <taxon>Ixodoidea</taxon>
        <taxon>Ixodidae</taxon>
        <taxon>Haemaphysalinae</taxon>
        <taxon>Haemaphysalis</taxon>
    </lineage>
</organism>
<dbReference type="Proteomes" id="UP000821853">
    <property type="component" value="Chromosome 3"/>
</dbReference>
<dbReference type="AlphaFoldDB" id="A0A9J6FTE1"/>